<keyword evidence="2" id="KW-0547">Nucleotide-binding</keyword>
<name>A0A6J4N7U5_9BACT</name>
<feature type="compositionally biased region" description="Basic and acidic residues" evidence="1">
    <location>
        <begin position="257"/>
        <end position="270"/>
    </location>
</feature>
<proteinExistence type="predicted"/>
<feature type="non-terminal residue" evidence="2">
    <location>
        <position position="282"/>
    </location>
</feature>
<organism evidence="2">
    <name type="scientific">uncultured Gemmatimonadota bacterium</name>
    <dbReference type="NCBI Taxonomy" id="203437"/>
    <lineage>
        <taxon>Bacteria</taxon>
        <taxon>Pseudomonadati</taxon>
        <taxon>Gemmatimonadota</taxon>
        <taxon>environmental samples</taxon>
    </lineage>
</organism>
<accession>A0A6J4N7U5</accession>
<dbReference type="EMBL" id="CADCTV010001116">
    <property type="protein sequence ID" value="CAA9380153.1"/>
    <property type="molecule type" value="Genomic_DNA"/>
</dbReference>
<dbReference type="GO" id="GO:0005524">
    <property type="term" value="F:ATP binding"/>
    <property type="evidence" value="ECO:0007669"/>
    <property type="project" value="UniProtKB-KW"/>
</dbReference>
<feature type="non-terminal residue" evidence="2">
    <location>
        <position position="1"/>
    </location>
</feature>
<reference evidence="2" key="1">
    <citation type="submission" date="2020-02" db="EMBL/GenBank/DDBJ databases">
        <authorList>
            <person name="Meier V. D."/>
        </authorList>
    </citation>
    <scope>NUCLEOTIDE SEQUENCE</scope>
    <source>
        <strain evidence="2">AVDCRST_MAG89</strain>
    </source>
</reference>
<protein>
    <submittedName>
        <fullName evidence="2">Phospholipid ABC transporter ATP-binding protein MlaF</fullName>
    </submittedName>
</protein>
<keyword evidence="2" id="KW-0067">ATP-binding</keyword>
<feature type="compositionally biased region" description="Basic and acidic residues" evidence="1">
    <location>
        <begin position="91"/>
        <end position="109"/>
    </location>
</feature>
<dbReference type="AlphaFoldDB" id="A0A6J4N7U5"/>
<feature type="compositionally biased region" description="Basic and acidic residues" evidence="1">
    <location>
        <begin position="170"/>
        <end position="203"/>
    </location>
</feature>
<feature type="compositionally biased region" description="Basic residues" evidence="1">
    <location>
        <begin position="204"/>
        <end position="213"/>
    </location>
</feature>
<gene>
    <name evidence="2" type="ORF">AVDCRST_MAG89-5314</name>
</gene>
<feature type="region of interest" description="Disordered" evidence="1">
    <location>
        <begin position="1"/>
        <end position="282"/>
    </location>
</feature>
<evidence type="ECO:0000256" key="1">
    <source>
        <dbReference type="SAM" id="MobiDB-lite"/>
    </source>
</evidence>
<evidence type="ECO:0000313" key="2">
    <source>
        <dbReference type="EMBL" id="CAA9380153.1"/>
    </source>
</evidence>
<sequence>EHSADEHPQGVRPQADPARAVAERGRGRNGGPGGLFGRRQVGDAQAHRRAADARPGQRGGGRQRGPHHEARRPVQAAPGDGLRVPVRRAFRQHDHPGERGDGAGEEGRRGAQGNGRARQRVAGPGGPEGVREPPSRRAFGWAAQAGRPGAGHRVPPQVPAVRRAHQRAGPGDHRGHRPADPEDEGRPGGHQPGDHPRHEERVQRQRPHRHAVRGRGGGRGNPGPDPQLVEPHRAGLRRGPSRDDRGRHAGRGRGRRRPGDGGRAERESRTPRAARPAPEGPM</sequence>